<dbReference type="AlphaFoldDB" id="S9P4H8"/>
<comment type="caution">
    <text evidence="1">The sequence shown here is derived from an EMBL/GenBank/DDBJ whole genome shotgun (WGS) entry which is preliminary data.</text>
</comment>
<gene>
    <name evidence="1" type="ORF">D187_004360</name>
</gene>
<proteinExistence type="predicted"/>
<reference evidence="1" key="1">
    <citation type="submission" date="2013-05" db="EMBL/GenBank/DDBJ databases">
        <title>Genome assembly of Cystobacter fuscus DSM 2262.</title>
        <authorList>
            <person name="Sharma G."/>
            <person name="Khatri I."/>
            <person name="Kaur C."/>
            <person name="Mayilraj S."/>
            <person name="Subramanian S."/>
        </authorList>
    </citation>
    <scope>NUCLEOTIDE SEQUENCE [LARGE SCALE GENOMIC DNA]</scope>
    <source>
        <strain evidence="1">DSM 2262</strain>
    </source>
</reference>
<evidence type="ECO:0000313" key="2">
    <source>
        <dbReference type="Proteomes" id="UP000011682"/>
    </source>
</evidence>
<keyword evidence="2" id="KW-1185">Reference proteome</keyword>
<evidence type="ECO:0000313" key="1">
    <source>
        <dbReference type="EMBL" id="EPX58071.1"/>
    </source>
</evidence>
<sequence length="193" mass="18828">MKIDSNLNMPRMSTNLTTARVTPDTSFAARVQSGVGTAANAVAGGVGVVANMVPGGSVVSAAVSSLTTFGNSSGSGSAPYYGAALGSGATSLNTTVGAGGGVPGGVAAGGGLGGIGNPVANISIGAGNQVTVPTGGSGVGTEFNSEMSSMFTEQKKLLGMQVAMQRENQVFSTISNVLKTRHDSAKNSIGNIK</sequence>
<name>S9P4H8_CYSF2</name>
<dbReference type="eggNOG" id="ENOG5033G9U">
    <property type="taxonomic scope" value="Bacteria"/>
</dbReference>
<accession>S9P4H8</accession>
<protein>
    <submittedName>
        <fullName evidence="1">Uncharacterized protein</fullName>
    </submittedName>
</protein>
<dbReference type="OrthoDB" id="5519857at2"/>
<organism evidence="1 2">
    <name type="scientific">Cystobacter fuscus (strain ATCC 25194 / DSM 2262 / NBRC 100088 / M29)</name>
    <dbReference type="NCBI Taxonomy" id="1242864"/>
    <lineage>
        <taxon>Bacteria</taxon>
        <taxon>Pseudomonadati</taxon>
        <taxon>Myxococcota</taxon>
        <taxon>Myxococcia</taxon>
        <taxon>Myxococcales</taxon>
        <taxon>Cystobacterineae</taxon>
        <taxon>Archangiaceae</taxon>
        <taxon>Cystobacter</taxon>
    </lineage>
</organism>
<dbReference type="EMBL" id="ANAH02000027">
    <property type="protein sequence ID" value="EPX58071.1"/>
    <property type="molecule type" value="Genomic_DNA"/>
</dbReference>
<dbReference type="RefSeq" id="WP_002624764.1">
    <property type="nucleotide sequence ID" value="NZ_ANAH02000027.1"/>
</dbReference>
<dbReference type="Proteomes" id="UP000011682">
    <property type="component" value="Unassembled WGS sequence"/>
</dbReference>